<proteinExistence type="predicted"/>
<sequence>MIWCRKPRQRCGKYVLRQERHVRVGRRAYFCSTEESRRLHCGCLNKMPKLRILIHSHAKLPEVFYLLIRSTYSSSTADLNLRNISIIIKLVIAKLQPHGRLWRNPESSDYTLNLAFLELLTLLLPEDVVKCTVNADSFRMKAVLIRFFDEVFVSAASDRLETLGLTSCSTTTSTPSVAQQLEELPQEEICMIMKAQEVSTLSPNSSLSPSPSPTPSPNSSPCRSRSPQSQSVPVPVPSPSPSQSQSQSQSQSASQSESESESVPVPSPSPSPSPSPQSQSQSNRPATSNVMSGMELKVNYIMDGLLPMTVSLLLSRVSTPWRSRTSSAKAFLRAVPVLAELVRLPSSAPCWAGSRKVEQMKAETLNGCRPGTRARQDDRRHAPRTACTVMGYFAEKHVIGEEERLL</sequence>
<organism evidence="2 3">
    <name type="scientific">Macrostomum lignano</name>
    <dbReference type="NCBI Taxonomy" id="282301"/>
    <lineage>
        <taxon>Eukaryota</taxon>
        <taxon>Metazoa</taxon>
        <taxon>Spiralia</taxon>
        <taxon>Lophotrochozoa</taxon>
        <taxon>Platyhelminthes</taxon>
        <taxon>Rhabditophora</taxon>
        <taxon>Macrostomorpha</taxon>
        <taxon>Macrostomida</taxon>
        <taxon>Macrostomidae</taxon>
        <taxon>Macrostomum</taxon>
    </lineage>
</organism>
<dbReference type="AlphaFoldDB" id="A0A1I8FHY1"/>
<evidence type="ECO:0000313" key="2">
    <source>
        <dbReference type="Proteomes" id="UP000095280"/>
    </source>
</evidence>
<dbReference type="Proteomes" id="UP000095280">
    <property type="component" value="Unplaced"/>
</dbReference>
<dbReference type="WBParaSite" id="maker-unitig_35656-snap-gene-0.2-mRNA-1">
    <property type="protein sequence ID" value="maker-unitig_35656-snap-gene-0.2-mRNA-1"/>
    <property type="gene ID" value="maker-unitig_35656-snap-gene-0.2"/>
</dbReference>
<accession>A0A1I8FHY1</accession>
<feature type="compositionally biased region" description="Low complexity" evidence="1">
    <location>
        <begin position="276"/>
        <end position="285"/>
    </location>
</feature>
<keyword evidence="2" id="KW-1185">Reference proteome</keyword>
<evidence type="ECO:0000313" key="3">
    <source>
        <dbReference type="WBParaSite" id="maker-unitig_35656-snap-gene-0.2-mRNA-1"/>
    </source>
</evidence>
<feature type="region of interest" description="Disordered" evidence="1">
    <location>
        <begin position="200"/>
        <end position="289"/>
    </location>
</feature>
<evidence type="ECO:0000256" key="1">
    <source>
        <dbReference type="SAM" id="MobiDB-lite"/>
    </source>
</evidence>
<name>A0A1I8FHY1_9PLAT</name>
<feature type="compositionally biased region" description="Pro residues" evidence="1">
    <location>
        <begin position="265"/>
        <end position="275"/>
    </location>
</feature>
<reference evidence="3" key="1">
    <citation type="submission" date="2016-11" db="UniProtKB">
        <authorList>
            <consortium name="WormBaseParasite"/>
        </authorList>
    </citation>
    <scope>IDENTIFICATION</scope>
</reference>
<protein>
    <submittedName>
        <fullName evidence="3">Rho-GAP domain-containing protein</fullName>
    </submittedName>
</protein>
<feature type="compositionally biased region" description="Low complexity" evidence="1">
    <location>
        <begin position="219"/>
        <end position="233"/>
    </location>
</feature>
<feature type="compositionally biased region" description="Low complexity" evidence="1">
    <location>
        <begin position="241"/>
        <end position="264"/>
    </location>
</feature>